<dbReference type="NCBIfam" id="TIGR02728">
    <property type="entry name" value="spore_gerQ"/>
    <property type="match status" value="1"/>
</dbReference>
<dbReference type="InterPro" id="IPR014099">
    <property type="entry name" value="Spore_coat_GerQ"/>
</dbReference>
<organism evidence="2 3">
    <name type="scientific">Paenibacillus mucilaginosus 3016</name>
    <dbReference type="NCBI Taxonomy" id="1116391"/>
    <lineage>
        <taxon>Bacteria</taxon>
        <taxon>Bacillati</taxon>
        <taxon>Bacillota</taxon>
        <taxon>Bacilli</taxon>
        <taxon>Bacillales</taxon>
        <taxon>Paenibacillaceae</taxon>
        <taxon>Paenibacillus</taxon>
    </lineage>
</organism>
<dbReference type="AlphaFoldDB" id="H6NBY3"/>
<dbReference type="Proteomes" id="UP000007523">
    <property type="component" value="Chromosome"/>
</dbReference>
<evidence type="ECO:0000313" key="3">
    <source>
        <dbReference type="Proteomes" id="UP000007523"/>
    </source>
</evidence>
<dbReference type="RefSeq" id="WP_014368709.1">
    <property type="nucleotide sequence ID" value="NC_016935.1"/>
</dbReference>
<feature type="compositionally biased region" description="Gly residues" evidence="1">
    <location>
        <begin position="22"/>
        <end position="34"/>
    </location>
</feature>
<protein>
    <recommendedName>
        <fullName evidence="4">Spore coat protein GerQ</fullName>
    </recommendedName>
</protein>
<accession>H6NBY3</accession>
<evidence type="ECO:0008006" key="4">
    <source>
        <dbReference type="Google" id="ProtNLM"/>
    </source>
</evidence>
<gene>
    <name evidence="2" type="ORF">PM3016_1079</name>
</gene>
<dbReference type="Pfam" id="PF09671">
    <property type="entry name" value="Spore_GerQ"/>
    <property type="match status" value="1"/>
</dbReference>
<name>H6NBY3_9BACL</name>
<reference evidence="2 3" key="1">
    <citation type="journal article" date="2012" name="J. Bacteriol.">
        <title>Complete Genome Sequence of Paenibacillus mucilaginosus 3016, a Bacterium Functional as Microbial Fertilizer.</title>
        <authorList>
            <person name="Ma M."/>
            <person name="Wang Z."/>
            <person name="Li L."/>
            <person name="Jiang X."/>
            <person name="Guan D."/>
            <person name="Cao F."/>
            <person name="Chen H."/>
            <person name="Wang X."/>
            <person name="Shen D."/>
            <person name="Du B."/>
            <person name="Li J."/>
        </authorList>
    </citation>
    <scope>NUCLEOTIDE SEQUENCE [LARGE SCALE GENOMIC DNA]</scope>
    <source>
        <strain evidence="2 3">3016</strain>
    </source>
</reference>
<dbReference type="KEGG" id="pmq:PM3016_1079"/>
<dbReference type="EMBL" id="CP003235">
    <property type="protein sequence ID" value="AFC28015.1"/>
    <property type="molecule type" value="Genomic_DNA"/>
</dbReference>
<proteinExistence type="predicted"/>
<feature type="region of interest" description="Disordered" evidence="1">
    <location>
        <begin position="17"/>
        <end position="59"/>
    </location>
</feature>
<sequence length="225" mass="21354">MFNNPYPIGTGPAGYPGYPSMPGGGQPSGQGMPGAGFPPGYLPPGAPGAPSLPTGPSIPGQLPIEQSYIENILRLNLGKIATLYMTYENNSQWNAKIFKGRLEAAGRDHIIISDPATGMRYLLLMVNLDYVTFDQELQYAPSFGGGFGGAGVPGGLGGAGGPGGTAGFNGAGGLGGTGGGFGGAGGLGGTSGGFGGAGGLGGAGGGFGGAGSPGGAGGGGGTGGR</sequence>
<keyword evidence="3" id="KW-1185">Reference proteome</keyword>
<dbReference type="STRING" id="1116391.PM3016_1079"/>
<dbReference type="HOGENOM" id="CLU_1141701_0_0_9"/>
<evidence type="ECO:0000313" key="2">
    <source>
        <dbReference type="EMBL" id="AFC28015.1"/>
    </source>
</evidence>
<evidence type="ECO:0000256" key="1">
    <source>
        <dbReference type="SAM" id="MobiDB-lite"/>
    </source>
</evidence>